<dbReference type="InterPro" id="IPR005841">
    <property type="entry name" value="Alpha-D-phosphohexomutase_SF"/>
</dbReference>
<evidence type="ECO:0000313" key="13">
    <source>
        <dbReference type="Proteomes" id="UP000053405"/>
    </source>
</evidence>
<keyword evidence="4 7" id="KW-0479">Metal-binding</keyword>
<dbReference type="InterPro" id="IPR016066">
    <property type="entry name" value="A-D-PHexomutase_CS"/>
</dbReference>
<keyword evidence="3" id="KW-0597">Phosphoprotein</keyword>
<dbReference type="Pfam" id="PF02879">
    <property type="entry name" value="PGM_PMM_II"/>
    <property type="match status" value="1"/>
</dbReference>
<dbReference type="GO" id="GO:0008973">
    <property type="term" value="F:phosphopentomutase activity"/>
    <property type="evidence" value="ECO:0007669"/>
    <property type="project" value="TreeGrafter"/>
</dbReference>
<dbReference type="OrthoDB" id="9806956at2"/>
<comment type="caution">
    <text evidence="12">The sequence shown here is derived from an EMBL/GenBank/DDBJ whole genome shotgun (WGS) entry which is preliminary data.</text>
</comment>
<dbReference type="PANTHER" id="PTHR45745">
    <property type="entry name" value="PHOSPHOMANNOMUTASE 45A"/>
    <property type="match status" value="1"/>
</dbReference>
<evidence type="ECO:0000256" key="7">
    <source>
        <dbReference type="RuleBase" id="RU004326"/>
    </source>
</evidence>
<dbReference type="Pfam" id="PF00408">
    <property type="entry name" value="PGM_PMM_IV"/>
    <property type="match status" value="1"/>
</dbReference>
<keyword evidence="6" id="KW-0413">Isomerase</keyword>
<evidence type="ECO:0000256" key="3">
    <source>
        <dbReference type="ARBA" id="ARBA00022553"/>
    </source>
</evidence>
<dbReference type="InterPro" id="IPR005843">
    <property type="entry name" value="A-D-PHexomutase_C"/>
</dbReference>
<comment type="similarity">
    <text evidence="2 7">Belongs to the phosphohexose mutase family.</text>
</comment>
<evidence type="ECO:0000256" key="6">
    <source>
        <dbReference type="ARBA" id="ARBA00023235"/>
    </source>
</evidence>
<dbReference type="Pfam" id="PF02878">
    <property type="entry name" value="PGM_PMM_I"/>
    <property type="match status" value="1"/>
</dbReference>
<dbReference type="STRING" id="1121927.GOHSU_04_02040"/>
<evidence type="ECO:0000256" key="1">
    <source>
        <dbReference type="ARBA" id="ARBA00001946"/>
    </source>
</evidence>
<evidence type="ECO:0000259" key="10">
    <source>
        <dbReference type="Pfam" id="PF02879"/>
    </source>
</evidence>
<dbReference type="CDD" id="cd05799">
    <property type="entry name" value="PGM2"/>
    <property type="match status" value="1"/>
</dbReference>
<dbReference type="AlphaFoldDB" id="L7L5W3"/>
<keyword evidence="5 7" id="KW-0460">Magnesium</keyword>
<dbReference type="Gene3D" id="3.30.310.50">
    <property type="entry name" value="Alpha-D-phosphohexomutase, C-terminal domain"/>
    <property type="match status" value="1"/>
</dbReference>
<dbReference type="SUPFAM" id="SSF53738">
    <property type="entry name" value="Phosphoglucomutase, first 3 domains"/>
    <property type="match status" value="3"/>
</dbReference>
<proteinExistence type="inferred from homology"/>
<feature type="domain" description="Alpha-D-phosphohexomutase C-terminal" evidence="8">
    <location>
        <begin position="489"/>
        <end position="526"/>
    </location>
</feature>
<name>L7L5W3_9ACTN</name>
<dbReference type="eggNOG" id="COG1109">
    <property type="taxonomic scope" value="Bacteria"/>
</dbReference>
<keyword evidence="13" id="KW-1185">Reference proteome</keyword>
<gene>
    <name evidence="12" type="ORF">GOHSU_04_02040</name>
</gene>
<dbReference type="InterPro" id="IPR005844">
    <property type="entry name" value="A-D-PHexomutase_a/b/a-I"/>
</dbReference>
<dbReference type="InterPro" id="IPR005846">
    <property type="entry name" value="A-D-PHexomutase_a/b/a-III"/>
</dbReference>
<feature type="domain" description="Alpha-D-phosphohexomutase alpha/beta/alpha" evidence="11">
    <location>
        <begin position="328"/>
        <end position="439"/>
    </location>
</feature>
<evidence type="ECO:0000256" key="5">
    <source>
        <dbReference type="ARBA" id="ARBA00022842"/>
    </source>
</evidence>
<evidence type="ECO:0000256" key="4">
    <source>
        <dbReference type="ARBA" id="ARBA00022723"/>
    </source>
</evidence>
<protein>
    <submittedName>
        <fullName evidence="12">Putative phosphoglucomutase</fullName>
    </submittedName>
</protein>
<feature type="domain" description="Alpha-D-phosphohexomutase alpha/beta/alpha" evidence="9">
    <location>
        <begin position="51"/>
        <end position="168"/>
    </location>
</feature>
<dbReference type="Gene3D" id="3.40.120.10">
    <property type="entry name" value="Alpha-D-Glucose-1,6-Bisphosphate, subunit A, domain 3"/>
    <property type="match status" value="3"/>
</dbReference>
<feature type="domain" description="Alpha-D-phosphohexomutase alpha/beta/alpha" evidence="10">
    <location>
        <begin position="218"/>
        <end position="316"/>
    </location>
</feature>
<dbReference type="PRINTS" id="PR00509">
    <property type="entry name" value="PGMPMM"/>
</dbReference>
<dbReference type="PANTHER" id="PTHR45745:SF1">
    <property type="entry name" value="PHOSPHOGLUCOMUTASE 2B-RELATED"/>
    <property type="match status" value="1"/>
</dbReference>
<dbReference type="PROSITE" id="PS00710">
    <property type="entry name" value="PGM_PMM"/>
    <property type="match status" value="1"/>
</dbReference>
<organism evidence="12 13">
    <name type="scientific">Gordonia hirsuta DSM 44140 = NBRC 16056</name>
    <dbReference type="NCBI Taxonomy" id="1121927"/>
    <lineage>
        <taxon>Bacteria</taxon>
        <taxon>Bacillati</taxon>
        <taxon>Actinomycetota</taxon>
        <taxon>Actinomycetes</taxon>
        <taxon>Mycobacteriales</taxon>
        <taxon>Gordoniaceae</taxon>
        <taxon>Gordonia</taxon>
    </lineage>
</organism>
<dbReference type="Pfam" id="PF02880">
    <property type="entry name" value="PGM_PMM_III"/>
    <property type="match status" value="1"/>
</dbReference>
<reference evidence="12 13" key="1">
    <citation type="submission" date="2012-12" db="EMBL/GenBank/DDBJ databases">
        <title>Whole genome shotgun sequence of Gordonia hirsuta NBRC 16056.</title>
        <authorList>
            <person name="Isaki-Nakamura S."/>
            <person name="Hosoyama A."/>
            <person name="Tsuchikane K."/>
            <person name="Katsumata H."/>
            <person name="Baba S."/>
            <person name="Yamazaki S."/>
            <person name="Fujita N."/>
        </authorList>
    </citation>
    <scope>NUCLEOTIDE SEQUENCE [LARGE SCALE GENOMIC DNA]</scope>
    <source>
        <strain evidence="12 13">NBRC 16056</strain>
    </source>
</reference>
<dbReference type="InterPro" id="IPR036900">
    <property type="entry name" value="A-D-PHexomutase_C_sf"/>
</dbReference>
<dbReference type="SUPFAM" id="SSF55957">
    <property type="entry name" value="Phosphoglucomutase, C-terminal domain"/>
    <property type="match status" value="1"/>
</dbReference>
<dbReference type="GO" id="GO:0005975">
    <property type="term" value="P:carbohydrate metabolic process"/>
    <property type="evidence" value="ECO:0007669"/>
    <property type="project" value="InterPro"/>
</dbReference>
<evidence type="ECO:0000256" key="2">
    <source>
        <dbReference type="ARBA" id="ARBA00010231"/>
    </source>
</evidence>
<evidence type="ECO:0000259" key="11">
    <source>
        <dbReference type="Pfam" id="PF02880"/>
    </source>
</evidence>
<dbReference type="GO" id="GO:0000287">
    <property type="term" value="F:magnesium ion binding"/>
    <property type="evidence" value="ECO:0007669"/>
    <property type="project" value="InterPro"/>
</dbReference>
<dbReference type="EMBL" id="BANT01000004">
    <property type="protein sequence ID" value="GAC56334.1"/>
    <property type="molecule type" value="Genomic_DNA"/>
</dbReference>
<dbReference type="GO" id="GO:0006166">
    <property type="term" value="P:purine ribonucleoside salvage"/>
    <property type="evidence" value="ECO:0007669"/>
    <property type="project" value="TreeGrafter"/>
</dbReference>
<sequence>MRALIDAAYLWREHDPDPVTRAELTTVIDAAQTGDAAAAAELSARFSGPLTFGTAGLRGPVGAGESRMNIAVVIRATAGLARYLLDTVGPSATVVVGCDGRRGSSEFMAAALQVLSGAGLTAVALPERLPTPVTAYAVRALDCEAGIMITASHNPPADNGFKVYLGGAASDPAGRGVQIVAPADSEIAARIAACPPADAVPRSTATITPAPAWLPAGYIARMAGHRDSAAESPVTVVLTAMHGVGGATALAVLAAAGITRVHPVPEQFDPDPRFPTVAFPNPEEPGALDRALALARRTQADVVIALDPDADRCSVAVPGPRGRWQQLTGDELGALLGEQAAADPTRPGDTLACSIVSSRLLMAIAEHHGLTGVQTLTGFKWIARTPGLRFGYEEAIGYCTDPQAVADKDGIGTAVQVITLIETLAAHGKTLLDQLDELARRHGLYASAQLSFRVADPAALSDGMARLRGALPVQLAGSPVVEYRDLADGYRGLPPTDGLLVRTAADDRVIVRPSGTEPKLKCYLECVLPVGQTIPRAAAGERLEMIKTELTAALGW</sequence>
<evidence type="ECO:0000259" key="9">
    <source>
        <dbReference type="Pfam" id="PF02878"/>
    </source>
</evidence>
<evidence type="ECO:0000259" key="8">
    <source>
        <dbReference type="Pfam" id="PF00408"/>
    </source>
</evidence>
<dbReference type="Proteomes" id="UP000053405">
    <property type="component" value="Unassembled WGS sequence"/>
</dbReference>
<evidence type="ECO:0000313" key="12">
    <source>
        <dbReference type="EMBL" id="GAC56334.1"/>
    </source>
</evidence>
<comment type="cofactor">
    <cofactor evidence="1">
        <name>Mg(2+)</name>
        <dbReference type="ChEBI" id="CHEBI:18420"/>
    </cofactor>
</comment>
<dbReference type="InterPro" id="IPR016055">
    <property type="entry name" value="A-D-PHexomutase_a/b/a-I/II/III"/>
</dbReference>
<dbReference type="InterPro" id="IPR005845">
    <property type="entry name" value="A-D-PHexomutase_a/b/a-II"/>
</dbReference>
<accession>L7L5W3</accession>
<dbReference type="RefSeq" id="WP_005936335.1">
    <property type="nucleotide sequence ID" value="NZ_ATVK01000041.1"/>
</dbReference>